<dbReference type="EMBL" id="JALNTZ010000007">
    <property type="protein sequence ID" value="KAJ3646791.1"/>
    <property type="molecule type" value="Genomic_DNA"/>
</dbReference>
<protein>
    <submittedName>
        <fullName evidence="1">Uncharacterized protein</fullName>
    </submittedName>
</protein>
<dbReference type="Proteomes" id="UP001168821">
    <property type="component" value="Unassembled WGS sequence"/>
</dbReference>
<dbReference type="InterPro" id="IPR036770">
    <property type="entry name" value="Ankyrin_rpt-contain_sf"/>
</dbReference>
<evidence type="ECO:0000313" key="2">
    <source>
        <dbReference type="Proteomes" id="UP001168821"/>
    </source>
</evidence>
<reference evidence="1" key="1">
    <citation type="journal article" date="2023" name="G3 (Bethesda)">
        <title>Whole genome assemblies of Zophobas morio and Tenebrio molitor.</title>
        <authorList>
            <person name="Kaur S."/>
            <person name="Stinson S.A."/>
            <person name="diCenzo G.C."/>
        </authorList>
    </citation>
    <scope>NUCLEOTIDE SEQUENCE</scope>
    <source>
        <strain evidence="1">QUZm001</strain>
    </source>
</reference>
<comment type="caution">
    <text evidence="1">The sequence shown here is derived from an EMBL/GenBank/DDBJ whole genome shotgun (WGS) entry which is preliminary data.</text>
</comment>
<proteinExistence type="predicted"/>
<dbReference type="Gene3D" id="1.25.40.20">
    <property type="entry name" value="Ankyrin repeat-containing domain"/>
    <property type="match status" value="1"/>
</dbReference>
<evidence type="ECO:0000313" key="1">
    <source>
        <dbReference type="EMBL" id="KAJ3646791.1"/>
    </source>
</evidence>
<keyword evidence="2" id="KW-1185">Reference proteome</keyword>
<name>A0AA38M7Z6_9CUCU</name>
<accession>A0AA38M7Z6</accession>
<gene>
    <name evidence="1" type="ORF">Zmor_024363</name>
</gene>
<sequence>MQASRDDPSSANLVLLMHELIILIENDQVDDFKRLSAETIHMWNTTNTKSGLKLILEAIKSNRKEIFDFLLHDCYSYCSEDLIAPDDSGKTALHVACDQKNDNTFSNSSGHVDEEHITTLLSYATDLLDIFDRTVNFGLPNFIQDVVFFHKFDEHSPHVMQFNVLLKLAEQNSFLFHKAFEYEFEFCTAMTYGPQDEKRNFGELLLSLLGLKNDYLEILLEKCAPEICQVFEKCVFHYNTRFLRFSSSCCGCGKHTFRSYLELPEEYQCEKIFSINSTLEKLILLIGKNETVSQSVIRFVEILDGEYFFRCMVETNNESTTTEIFIYLLMYGLRVKANLFDVVYSAYGYCELFKYGHRRSTTRKLTK</sequence>
<dbReference type="AlphaFoldDB" id="A0AA38M7Z6"/>
<organism evidence="1 2">
    <name type="scientific">Zophobas morio</name>
    <dbReference type="NCBI Taxonomy" id="2755281"/>
    <lineage>
        <taxon>Eukaryota</taxon>
        <taxon>Metazoa</taxon>
        <taxon>Ecdysozoa</taxon>
        <taxon>Arthropoda</taxon>
        <taxon>Hexapoda</taxon>
        <taxon>Insecta</taxon>
        <taxon>Pterygota</taxon>
        <taxon>Neoptera</taxon>
        <taxon>Endopterygota</taxon>
        <taxon>Coleoptera</taxon>
        <taxon>Polyphaga</taxon>
        <taxon>Cucujiformia</taxon>
        <taxon>Tenebrionidae</taxon>
        <taxon>Zophobas</taxon>
    </lineage>
</organism>